<name>D0LNC9_HALO1</name>
<evidence type="ECO:0000313" key="2">
    <source>
        <dbReference type="Proteomes" id="UP000001880"/>
    </source>
</evidence>
<keyword evidence="2" id="KW-1185">Reference proteome</keyword>
<reference evidence="1 2" key="1">
    <citation type="journal article" date="2010" name="Stand. Genomic Sci.">
        <title>Complete genome sequence of Haliangium ochraceum type strain (SMP-2).</title>
        <authorList>
            <consortium name="US DOE Joint Genome Institute (JGI-PGF)"/>
            <person name="Ivanova N."/>
            <person name="Daum C."/>
            <person name="Lang E."/>
            <person name="Abt B."/>
            <person name="Kopitz M."/>
            <person name="Saunders E."/>
            <person name="Lapidus A."/>
            <person name="Lucas S."/>
            <person name="Glavina Del Rio T."/>
            <person name="Nolan M."/>
            <person name="Tice H."/>
            <person name="Copeland A."/>
            <person name="Cheng J.F."/>
            <person name="Chen F."/>
            <person name="Bruce D."/>
            <person name="Goodwin L."/>
            <person name="Pitluck S."/>
            <person name="Mavromatis K."/>
            <person name="Pati A."/>
            <person name="Mikhailova N."/>
            <person name="Chen A."/>
            <person name="Palaniappan K."/>
            <person name="Land M."/>
            <person name="Hauser L."/>
            <person name="Chang Y.J."/>
            <person name="Jeffries C.D."/>
            <person name="Detter J.C."/>
            <person name="Brettin T."/>
            <person name="Rohde M."/>
            <person name="Goker M."/>
            <person name="Bristow J."/>
            <person name="Markowitz V."/>
            <person name="Eisen J.A."/>
            <person name="Hugenholtz P."/>
            <person name="Kyrpides N.C."/>
            <person name="Klenk H.P."/>
        </authorList>
    </citation>
    <scope>NUCLEOTIDE SEQUENCE [LARGE SCALE GENOMIC DNA]</scope>
    <source>
        <strain evidence="2">DSM 14365 / CIP 107738 / JCM 11303 / AJ 13395 / SMP-2</strain>
    </source>
</reference>
<organism evidence="1 2">
    <name type="scientific">Haliangium ochraceum (strain DSM 14365 / JCM 11303 / SMP-2)</name>
    <dbReference type="NCBI Taxonomy" id="502025"/>
    <lineage>
        <taxon>Bacteria</taxon>
        <taxon>Pseudomonadati</taxon>
        <taxon>Myxococcota</taxon>
        <taxon>Polyangia</taxon>
        <taxon>Haliangiales</taxon>
        <taxon>Kofleriaceae</taxon>
        <taxon>Haliangium</taxon>
    </lineage>
</organism>
<dbReference type="HOGENOM" id="CLU_1419720_0_0_7"/>
<protein>
    <submittedName>
        <fullName evidence="1">Uncharacterized protein</fullName>
    </submittedName>
</protein>
<dbReference type="Proteomes" id="UP000001880">
    <property type="component" value="Chromosome"/>
</dbReference>
<gene>
    <name evidence="1" type="ordered locus">Hoch_2779</name>
</gene>
<proteinExistence type="predicted"/>
<sequence length="210" mass="22958">MSSFVRVASALAGLLPFDAETSAHWYQAPHGVTLIADPRYGVPTARDLLTLVLCADAALCGSMSLQVEEGAVDAESLARVAGLRMQVDDCEAPRTLPLAVDCSSSQIELNPRWCEWLMGASRIGKLPRSRISRLHSGPMRLAITLATESESISAAEALRRCGSRVTKPIHVRQQVKRWLKKLHEAGFTEWAFDPVTAVLFRVAQVPPQLD</sequence>
<dbReference type="AlphaFoldDB" id="D0LNC9"/>
<dbReference type="EMBL" id="CP001804">
    <property type="protein sequence ID" value="ACY15306.1"/>
    <property type="molecule type" value="Genomic_DNA"/>
</dbReference>
<dbReference type="KEGG" id="hoh:Hoch_2779"/>
<evidence type="ECO:0000313" key="1">
    <source>
        <dbReference type="EMBL" id="ACY15306.1"/>
    </source>
</evidence>
<dbReference type="RefSeq" id="WP_012827914.1">
    <property type="nucleotide sequence ID" value="NC_013440.1"/>
</dbReference>
<accession>D0LNC9</accession>